<dbReference type="AlphaFoldDB" id="A0AAD3H2L9"/>
<accession>A0AAD3H2L9</accession>
<dbReference type="InterPro" id="IPR029016">
    <property type="entry name" value="GAF-like_dom_sf"/>
</dbReference>
<dbReference type="PANTHER" id="PTHR35213">
    <property type="entry name" value="RING-TYPE DOMAIN-CONTAINING PROTEIN-RELATED"/>
    <property type="match status" value="1"/>
</dbReference>
<feature type="compositionally biased region" description="Low complexity" evidence="1">
    <location>
        <begin position="763"/>
        <end position="773"/>
    </location>
</feature>
<dbReference type="Proteomes" id="UP001054902">
    <property type="component" value="Unassembled WGS sequence"/>
</dbReference>
<gene>
    <name evidence="2" type="ORF">CTEN210_04089</name>
</gene>
<feature type="region of interest" description="Disordered" evidence="1">
    <location>
        <begin position="674"/>
        <end position="694"/>
    </location>
</feature>
<proteinExistence type="predicted"/>
<sequence length="795" mass="88541">MSFFQGGALASAPLAMQHVPQMNGLCTRCGYAGSDVKVLTCGCSFHARCINIIGPNKLTHCSNCHIVISSLALYPMSFDELDAARKAPPSKKKSKKRKEPGGNTLDDSNEGDCRTGRWTADEMNFCDRLIDTFKMGNLPLAEGVKLNDFLSSMLKSKQSRLTKKMKNANLSGKIFKVTNGYIADMESCRRFSEVEDAFLTSLSDPMERAVVRFHMQKKWREWFSSFCVNYGQPLDADTWLSSVEEMEKRESLAKDAARMARRKKMMGIALDQDIQNPDQGVFIDRSGNTDHGLYDSLYLDHDDLNLILSDKPVTATNGKGKQQISDKHYWHYSSPFLGKAIAYIQRHGCPFEYIDVWVPSFLPDGDASQGSGSKGNNANCRLCFAGFATADTCIPSDNRTQAEPISQDEQYHLLSFGDYSQKFSFNVGCGLPGRVYETGVPTWEQSVQNAPHQHFERCGGAIQWGVKTVVGIPIPSPNVGRIVVVLYSKHDRNKDQDLVGRLYEEFKKMVPSPKWKLVVDIGKSPVNEEALELSAPLPAQNDAKTSSMGHLQSNDMMQNGFNANGNGFHSTMQGNGMSTSTTPQASGSKDQRIDELVALLGEQMPHDPNSPQATYFQHFMSLRLMLLKPNRSDSEREIEEILLSSFSSYKSSGRENKDIAIMIARDFMFLKQSTQQGQVAPPQQSPQLSSATSNPNFMQQAQVPQHFQLPQQQQQQRAMMDASNHSVVGMANNGHIHRPPSHSGIPDVSNHSQHVNIGPPPQQQQQHMQAQNGQAHEMNLPQHLRMNHGMHPPSH</sequence>
<organism evidence="2 3">
    <name type="scientific">Chaetoceros tenuissimus</name>
    <dbReference type="NCBI Taxonomy" id="426638"/>
    <lineage>
        <taxon>Eukaryota</taxon>
        <taxon>Sar</taxon>
        <taxon>Stramenopiles</taxon>
        <taxon>Ochrophyta</taxon>
        <taxon>Bacillariophyta</taxon>
        <taxon>Coscinodiscophyceae</taxon>
        <taxon>Chaetocerotophycidae</taxon>
        <taxon>Chaetocerotales</taxon>
        <taxon>Chaetocerotaceae</taxon>
        <taxon>Chaetoceros</taxon>
    </lineage>
</organism>
<dbReference type="Gene3D" id="3.30.450.40">
    <property type="match status" value="1"/>
</dbReference>
<feature type="compositionally biased region" description="Basic residues" evidence="1">
    <location>
        <begin position="88"/>
        <end position="98"/>
    </location>
</feature>
<keyword evidence="3" id="KW-1185">Reference proteome</keyword>
<feature type="region of interest" description="Disordered" evidence="1">
    <location>
        <begin position="732"/>
        <end position="773"/>
    </location>
</feature>
<comment type="caution">
    <text evidence="2">The sequence shown here is derived from an EMBL/GenBank/DDBJ whole genome shotgun (WGS) entry which is preliminary data.</text>
</comment>
<feature type="region of interest" description="Disordered" evidence="1">
    <location>
        <begin position="85"/>
        <end position="110"/>
    </location>
</feature>
<protein>
    <recommendedName>
        <fullName evidence="4">RING-type domain-containing protein</fullName>
    </recommendedName>
</protein>
<evidence type="ECO:0000313" key="2">
    <source>
        <dbReference type="EMBL" id="GFH47614.1"/>
    </source>
</evidence>
<dbReference type="CDD" id="cd15489">
    <property type="entry name" value="PHD_SF"/>
    <property type="match status" value="1"/>
</dbReference>
<evidence type="ECO:0000313" key="3">
    <source>
        <dbReference type="Proteomes" id="UP001054902"/>
    </source>
</evidence>
<reference evidence="2 3" key="1">
    <citation type="journal article" date="2021" name="Sci. Rep.">
        <title>The genome of the diatom Chaetoceros tenuissimus carries an ancient integrated fragment of an extant virus.</title>
        <authorList>
            <person name="Hongo Y."/>
            <person name="Kimura K."/>
            <person name="Takaki Y."/>
            <person name="Yoshida Y."/>
            <person name="Baba S."/>
            <person name="Kobayashi G."/>
            <person name="Nagasaki K."/>
            <person name="Hano T."/>
            <person name="Tomaru Y."/>
        </authorList>
    </citation>
    <scope>NUCLEOTIDE SEQUENCE [LARGE SCALE GENOMIC DNA]</scope>
    <source>
        <strain evidence="2 3">NIES-3715</strain>
    </source>
</reference>
<evidence type="ECO:0000256" key="1">
    <source>
        <dbReference type="SAM" id="MobiDB-lite"/>
    </source>
</evidence>
<dbReference type="EMBL" id="BLLK01000023">
    <property type="protein sequence ID" value="GFH47614.1"/>
    <property type="molecule type" value="Genomic_DNA"/>
</dbReference>
<dbReference type="PANTHER" id="PTHR35213:SF3">
    <property type="entry name" value="MYB-LIKE DOMAIN-CONTAINING PROTEIN"/>
    <property type="match status" value="1"/>
</dbReference>
<evidence type="ECO:0008006" key="4">
    <source>
        <dbReference type="Google" id="ProtNLM"/>
    </source>
</evidence>
<name>A0AAD3H2L9_9STRA</name>